<accession>A0A4Z2GK61</accession>
<evidence type="ECO:0000313" key="1">
    <source>
        <dbReference type="EMBL" id="TNN53174.1"/>
    </source>
</evidence>
<name>A0A4Z2GK61_9TELE</name>
<dbReference type="Proteomes" id="UP000314294">
    <property type="component" value="Unassembled WGS sequence"/>
</dbReference>
<keyword evidence="2" id="KW-1185">Reference proteome</keyword>
<sequence>MVPLMGRGPDVWQINRLPSRVRHCLWVLPRWQRLKREPRGEAGGKPWQQFVIFHITRLRGDEPLAMKHT</sequence>
<gene>
    <name evidence="1" type="ORF">EYF80_036635</name>
</gene>
<reference evidence="1 2" key="1">
    <citation type="submission" date="2019-03" db="EMBL/GenBank/DDBJ databases">
        <title>First draft genome of Liparis tanakae, snailfish: a comprehensive survey of snailfish specific genes.</title>
        <authorList>
            <person name="Kim W."/>
            <person name="Song I."/>
            <person name="Jeong J.-H."/>
            <person name="Kim D."/>
            <person name="Kim S."/>
            <person name="Ryu S."/>
            <person name="Song J.Y."/>
            <person name="Lee S.K."/>
        </authorList>
    </citation>
    <scope>NUCLEOTIDE SEQUENCE [LARGE SCALE GENOMIC DNA]</scope>
    <source>
        <tissue evidence="1">Muscle</tissue>
    </source>
</reference>
<comment type="caution">
    <text evidence="1">The sequence shown here is derived from an EMBL/GenBank/DDBJ whole genome shotgun (WGS) entry which is preliminary data.</text>
</comment>
<evidence type="ECO:0000313" key="2">
    <source>
        <dbReference type="Proteomes" id="UP000314294"/>
    </source>
</evidence>
<dbReference type="EMBL" id="SRLO01000524">
    <property type="protein sequence ID" value="TNN53174.1"/>
    <property type="molecule type" value="Genomic_DNA"/>
</dbReference>
<dbReference type="AlphaFoldDB" id="A0A4Z2GK61"/>
<protein>
    <submittedName>
        <fullName evidence="1">Uncharacterized protein</fullName>
    </submittedName>
</protein>
<proteinExistence type="predicted"/>
<organism evidence="1 2">
    <name type="scientific">Liparis tanakae</name>
    <name type="common">Tanaka's snailfish</name>
    <dbReference type="NCBI Taxonomy" id="230148"/>
    <lineage>
        <taxon>Eukaryota</taxon>
        <taxon>Metazoa</taxon>
        <taxon>Chordata</taxon>
        <taxon>Craniata</taxon>
        <taxon>Vertebrata</taxon>
        <taxon>Euteleostomi</taxon>
        <taxon>Actinopterygii</taxon>
        <taxon>Neopterygii</taxon>
        <taxon>Teleostei</taxon>
        <taxon>Neoteleostei</taxon>
        <taxon>Acanthomorphata</taxon>
        <taxon>Eupercaria</taxon>
        <taxon>Perciformes</taxon>
        <taxon>Cottioidei</taxon>
        <taxon>Cottales</taxon>
        <taxon>Liparidae</taxon>
        <taxon>Liparis</taxon>
    </lineage>
</organism>